<protein>
    <recommendedName>
        <fullName evidence="2">Homologous recombination OB-fold protein OB-fold domain-containing protein</fullName>
    </recommendedName>
</protein>
<dbReference type="InterPro" id="IPR028045">
    <property type="entry name" value="HROB"/>
</dbReference>
<accession>A0A9W8BKA8</accession>
<feature type="region of interest" description="Disordered" evidence="1">
    <location>
        <begin position="117"/>
        <end position="173"/>
    </location>
</feature>
<evidence type="ECO:0000259" key="2">
    <source>
        <dbReference type="Pfam" id="PF15072"/>
    </source>
</evidence>
<evidence type="ECO:0000256" key="1">
    <source>
        <dbReference type="SAM" id="MobiDB-lite"/>
    </source>
</evidence>
<name>A0A9W8BKA8_9FUNG</name>
<feature type="domain" description="Homologous recombination OB-fold protein OB-fold" evidence="2">
    <location>
        <begin position="287"/>
        <end position="367"/>
    </location>
</feature>
<dbReference type="Pfam" id="PF15072">
    <property type="entry name" value="HROB"/>
    <property type="match status" value="1"/>
</dbReference>
<dbReference type="PANTHER" id="PTHR14523:SF1">
    <property type="entry name" value="HOMOLOGOUS RECOMBINATION OB-FOLD PROTEIN"/>
    <property type="match status" value="1"/>
</dbReference>
<dbReference type="OrthoDB" id="21443at2759"/>
<sequence>MSSALQDALNRLREAKDAESSVSKRHAAAGSTSASSGTPQPISAASVDDMEDLDFDLDDADAFGDLMVNDTEGGNAVQSQQQRQQHPQQQQQQHTPARTAAPISQSVPRLAGFAYTTPAKKATQPPPPQTRPSGPTASLTQQSSSSTPQTHQAPALPRSESTASNARSPGQNSDFLTTVVQASKRRAPSLSRQKWDIPGPAGLVGEAISCSTGPTQGPAPAFKAAMSRRVRSGQSTDVDFEGGTWAAMLEHLGMPPYRPSTAKSIVSSVDKAGWPISRVLGQASTARIPAMLVQLREMGGSETDASVVVVDPTGEMRASVHQAVMRRVALPLAAGTSIILQNVVAMKLPASPPFLVITGASIEQIFAVKSAGTYEDPIVVPNTQDSIASPTRAPRAAADGIPRMPSLVSSGLHAASAQPAIDLDADVFSGVDGTADDMLDLLQSESFGDDDTESI</sequence>
<organism evidence="3 4">
    <name type="scientific">Coemansia thaxteri</name>
    <dbReference type="NCBI Taxonomy" id="2663907"/>
    <lineage>
        <taxon>Eukaryota</taxon>
        <taxon>Fungi</taxon>
        <taxon>Fungi incertae sedis</taxon>
        <taxon>Zoopagomycota</taxon>
        <taxon>Kickxellomycotina</taxon>
        <taxon>Kickxellomycetes</taxon>
        <taxon>Kickxellales</taxon>
        <taxon>Kickxellaceae</taxon>
        <taxon>Coemansia</taxon>
    </lineage>
</organism>
<dbReference type="PANTHER" id="PTHR14523">
    <property type="entry name" value="UNCHARACTERIZED PROTEIN C17ORF53 HOMOLOG"/>
    <property type="match status" value="1"/>
</dbReference>
<feature type="compositionally biased region" description="Polar residues" evidence="1">
    <location>
        <begin position="159"/>
        <end position="173"/>
    </location>
</feature>
<dbReference type="AlphaFoldDB" id="A0A9W8BKA8"/>
<dbReference type="Proteomes" id="UP001150907">
    <property type="component" value="Unassembled WGS sequence"/>
</dbReference>
<dbReference type="GO" id="GO:0000725">
    <property type="term" value="P:recombinational repair"/>
    <property type="evidence" value="ECO:0007669"/>
    <property type="project" value="InterPro"/>
</dbReference>
<feature type="region of interest" description="Disordered" evidence="1">
    <location>
        <begin position="1"/>
        <end position="105"/>
    </location>
</feature>
<feature type="compositionally biased region" description="Acidic residues" evidence="1">
    <location>
        <begin position="48"/>
        <end position="62"/>
    </location>
</feature>
<reference evidence="3" key="1">
    <citation type="submission" date="2022-07" db="EMBL/GenBank/DDBJ databases">
        <title>Phylogenomic reconstructions and comparative analyses of Kickxellomycotina fungi.</title>
        <authorList>
            <person name="Reynolds N.K."/>
            <person name="Stajich J.E."/>
            <person name="Barry K."/>
            <person name="Grigoriev I.V."/>
            <person name="Crous P."/>
            <person name="Smith M.E."/>
        </authorList>
    </citation>
    <scope>NUCLEOTIDE SEQUENCE</scope>
    <source>
        <strain evidence="3">IMI 214461</strain>
    </source>
</reference>
<feature type="compositionally biased region" description="Basic and acidic residues" evidence="1">
    <location>
        <begin position="10"/>
        <end position="19"/>
    </location>
</feature>
<feature type="compositionally biased region" description="Low complexity" evidence="1">
    <location>
        <begin position="28"/>
        <end position="38"/>
    </location>
</feature>
<keyword evidence="4" id="KW-1185">Reference proteome</keyword>
<evidence type="ECO:0000313" key="4">
    <source>
        <dbReference type="Proteomes" id="UP001150907"/>
    </source>
</evidence>
<feature type="compositionally biased region" description="Low complexity" evidence="1">
    <location>
        <begin position="135"/>
        <end position="154"/>
    </location>
</feature>
<proteinExistence type="predicted"/>
<evidence type="ECO:0000313" key="3">
    <source>
        <dbReference type="EMBL" id="KAJ2005025.1"/>
    </source>
</evidence>
<comment type="caution">
    <text evidence="3">The sequence shown here is derived from an EMBL/GenBank/DDBJ whole genome shotgun (WGS) entry which is preliminary data.</text>
</comment>
<feature type="compositionally biased region" description="Low complexity" evidence="1">
    <location>
        <begin position="80"/>
        <end position="100"/>
    </location>
</feature>
<gene>
    <name evidence="3" type="ORF">H4R26_002177</name>
</gene>
<dbReference type="InterPro" id="IPR058570">
    <property type="entry name" value="HROB_OB"/>
</dbReference>
<dbReference type="EMBL" id="JANBQF010000122">
    <property type="protein sequence ID" value="KAJ2005025.1"/>
    <property type="molecule type" value="Genomic_DNA"/>
</dbReference>